<dbReference type="InterPro" id="IPR019286">
    <property type="entry name" value="DUF2339_TM"/>
</dbReference>
<feature type="transmembrane region" description="Helical" evidence="2">
    <location>
        <begin position="231"/>
        <end position="248"/>
    </location>
</feature>
<keyword evidence="2" id="KW-0472">Membrane</keyword>
<dbReference type="EMBL" id="CP048685">
    <property type="protein sequence ID" value="QPJ61212.1"/>
    <property type="molecule type" value="Genomic_DNA"/>
</dbReference>
<feature type="transmembrane region" description="Helical" evidence="2">
    <location>
        <begin position="363"/>
        <end position="384"/>
    </location>
</feature>
<feature type="transmembrane region" description="Helical" evidence="2">
    <location>
        <begin position="570"/>
        <end position="589"/>
    </location>
</feature>
<dbReference type="KEGG" id="nli:G3M70_04630"/>
<feature type="transmembrane region" description="Helical" evidence="2">
    <location>
        <begin position="123"/>
        <end position="140"/>
    </location>
</feature>
<feature type="region of interest" description="Disordered" evidence="1">
    <location>
        <begin position="96"/>
        <end position="118"/>
    </location>
</feature>
<feature type="transmembrane region" description="Helical" evidence="2">
    <location>
        <begin position="596"/>
        <end position="615"/>
    </location>
</feature>
<name>A0A7T0BUU3_9BACT</name>
<feature type="transmembrane region" description="Helical" evidence="2">
    <location>
        <begin position="519"/>
        <end position="535"/>
    </location>
</feature>
<dbReference type="PANTHER" id="PTHR38434">
    <property type="entry name" value="BLL2549 PROTEIN"/>
    <property type="match status" value="1"/>
</dbReference>
<dbReference type="Proteomes" id="UP000594688">
    <property type="component" value="Chromosome"/>
</dbReference>
<accession>A0A7T0BUU3</accession>
<sequence>MEKNDKNTLKARIGRLDSMVNDLRNLAAKIDREMIAIKQEIKKPLPQSKKKTVPAKKPPEGLTQEPELKPTSSTKYENPVPLFYEKEKEVKVHYPDLDDPKEDAKEKPEPGPSSKPVATGETWLSRIGITLLLLGVVFLVKYSIDQGWINPAVRLMGGFLIGAVLVRIGFQNRESRDKFSQILQGGGIAVFYIVGFAAYQIYELVPHTLAFAYMVAVSVTGVVLSLRQEFLSLSMVSLLGGLATPFLLRSGSMNLSGLVGYNCLLLAGTLWVFYHKGWKALFITSIIGGWLAQYLAVKGIHLLPRNAPDHRMAIQAGLAFTWLAFWWAPLLQILRDEIGIASPSEKEKDPALPFRWNQEVSHLSLSLLGNAILAFFFTTLVWQLHTPDSGWIPLGAMFCYAMASWKLYPKDTTLGWLNAMMAVTMGTLSLVFLLDGDTLIFSLALEATAMHWLAHRLEARLPHNIAHGLFALVFVWLAGRLLLMGMEPPPVLNQLALTDLAVLVFISISAFRLKEGQGRLPYLVMAYLGMMVWWVREIASLPNGDGFVSIAWGVQGAALFIIGLQRNTPAVFRVGFATLVVVALKLLIVDLSDLDTIWRILLFMGIGAGFLGLSYKVQDLWKQPEGAGKAKP</sequence>
<feature type="transmembrane region" description="Helical" evidence="2">
    <location>
        <begin position="208"/>
        <end position="226"/>
    </location>
</feature>
<keyword evidence="2" id="KW-1133">Transmembrane helix</keyword>
<dbReference type="PANTHER" id="PTHR38434:SF1">
    <property type="entry name" value="BLL2549 PROTEIN"/>
    <property type="match status" value="1"/>
</dbReference>
<feature type="transmembrane region" description="Helical" evidence="2">
    <location>
        <begin position="254"/>
        <end position="274"/>
    </location>
</feature>
<feature type="transmembrane region" description="Helical" evidence="2">
    <location>
        <begin position="152"/>
        <end position="170"/>
    </location>
</feature>
<feature type="region of interest" description="Disordered" evidence="1">
    <location>
        <begin position="39"/>
        <end position="78"/>
    </location>
</feature>
<gene>
    <name evidence="3" type="ORF">G3M70_04630</name>
</gene>
<feature type="transmembrane region" description="Helical" evidence="2">
    <location>
        <begin position="312"/>
        <end position="334"/>
    </location>
</feature>
<reference evidence="3 4" key="1">
    <citation type="submission" date="2020-02" db="EMBL/GenBank/DDBJ databases">
        <title>Genomic and physiological characterization of two novel Nitrospinaceae genera.</title>
        <authorList>
            <person name="Mueller A.J."/>
            <person name="Jung M.-Y."/>
            <person name="Strachan C.R."/>
            <person name="Herbold C.W."/>
            <person name="Kirkegaard R.H."/>
            <person name="Daims H."/>
        </authorList>
    </citation>
    <scope>NUCLEOTIDE SEQUENCE [LARGE SCALE GENOMIC DNA]</scope>
    <source>
        <strain evidence="3">EB</strain>
    </source>
</reference>
<feature type="transmembrane region" description="Helical" evidence="2">
    <location>
        <begin position="547"/>
        <end position="564"/>
    </location>
</feature>
<evidence type="ECO:0000313" key="4">
    <source>
        <dbReference type="Proteomes" id="UP000594688"/>
    </source>
</evidence>
<dbReference type="AlphaFoldDB" id="A0A7T0BUU3"/>
<feature type="transmembrane region" description="Helical" evidence="2">
    <location>
        <begin position="182"/>
        <end position="202"/>
    </location>
</feature>
<organism evidence="3 4">
    <name type="scientific">Candidatus Nitronauta litoralis</name>
    <dbReference type="NCBI Taxonomy" id="2705533"/>
    <lineage>
        <taxon>Bacteria</taxon>
        <taxon>Pseudomonadati</taxon>
        <taxon>Nitrospinota/Tectimicrobiota group</taxon>
        <taxon>Nitrospinota</taxon>
        <taxon>Nitrospinia</taxon>
        <taxon>Nitrospinales</taxon>
        <taxon>Nitrospinaceae</taxon>
        <taxon>Candidatus Nitronauta</taxon>
    </lineage>
</organism>
<feature type="transmembrane region" description="Helical" evidence="2">
    <location>
        <begin position="465"/>
        <end position="483"/>
    </location>
</feature>
<evidence type="ECO:0000313" key="3">
    <source>
        <dbReference type="EMBL" id="QPJ61212.1"/>
    </source>
</evidence>
<dbReference type="Pfam" id="PF10101">
    <property type="entry name" value="DUF2339"/>
    <property type="match status" value="1"/>
</dbReference>
<keyword evidence="2" id="KW-0812">Transmembrane</keyword>
<feature type="transmembrane region" description="Helical" evidence="2">
    <location>
        <begin position="420"/>
        <end position="445"/>
    </location>
</feature>
<protein>
    <submittedName>
        <fullName evidence="3">DUF2339 domain-containing protein</fullName>
    </submittedName>
</protein>
<feature type="transmembrane region" description="Helical" evidence="2">
    <location>
        <begin position="495"/>
        <end position="513"/>
    </location>
</feature>
<feature type="compositionally biased region" description="Basic and acidic residues" evidence="1">
    <location>
        <begin position="96"/>
        <end position="109"/>
    </location>
</feature>
<evidence type="ECO:0000256" key="1">
    <source>
        <dbReference type="SAM" id="MobiDB-lite"/>
    </source>
</evidence>
<proteinExistence type="predicted"/>
<evidence type="ECO:0000256" key="2">
    <source>
        <dbReference type="SAM" id="Phobius"/>
    </source>
</evidence>
<feature type="transmembrane region" description="Helical" evidence="2">
    <location>
        <begin position="281"/>
        <end position="300"/>
    </location>
</feature>